<proteinExistence type="predicted"/>
<comment type="caution">
    <text evidence="1">The sequence shown here is derived from an EMBL/GenBank/DDBJ whole genome shotgun (WGS) entry which is preliminary data.</text>
</comment>
<gene>
    <name evidence="1" type="ORF">M8009_00600</name>
</gene>
<dbReference type="EMBL" id="JAMJPK010000001">
    <property type="protein sequence ID" value="MCL7938802.1"/>
    <property type="molecule type" value="Genomic_DNA"/>
</dbReference>
<sequence>MAETDKLLKSVLMMQTEILGRLDSIERHIGVDQSWANESRGEALAAMEYIADSDFGEEIWQSLQPIIRKFSAFQDH</sequence>
<organism evidence="1 2">
    <name type="scientific">Halomonas gemina</name>
    <dbReference type="NCBI Taxonomy" id="2945105"/>
    <lineage>
        <taxon>Bacteria</taxon>
        <taxon>Pseudomonadati</taxon>
        <taxon>Pseudomonadota</taxon>
        <taxon>Gammaproteobacteria</taxon>
        <taxon>Oceanospirillales</taxon>
        <taxon>Halomonadaceae</taxon>
        <taxon>Halomonas</taxon>
    </lineage>
</organism>
<evidence type="ECO:0000313" key="2">
    <source>
        <dbReference type="Proteomes" id="UP001165369"/>
    </source>
</evidence>
<evidence type="ECO:0000313" key="1">
    <source>
        <dbReference type="EMBL" id="MCL7938802.1"/>
    </source>
</evidence>
<dbReference type="Proteomes" id="UP001165369">
    <property type="component" value="Unassembled WGS sequence"/>
</dbReference>
<name>A0ABT0SW46_9GAMM</name>
<accession>A0ABT0SW46</accession>
<protein>
    <submittedName>
        <fullName evidence="1">Uncharacterized protein</fullName>
    </submittedName>
</protein>
<reference evidence="1" key="1">
    <citation type="submission" date="2022-05" db="EMBL/GenBank/DDBJ databases">
        <title>Halomonas geminus sp. nov. and Halomonas llamarensis sp. nov. isolated from high-altitude salars of the Atacama Desert.</title>
        <authorList>
            <person name="Hintersatz C."/>
            <person name="Rojas L.A."/>
            <person name="Wei T.-S."/>
            <person name="Kutschke S."/>
            <person name="Lehmann F."/>
            <person name="Jain R."/>
            <person name="Pollmann K."/>
        </authorList>
    </citation>
    <scope>NUCLEOTIDE SEQUENCE</scope>
    <source>
        <strain evidence="1">ATCH28</strain>
    </source>
</reference>
<keyword evidence="2" id="KW-1185">Reference proteome</keyword>
<dbReference type="RefSeq" id="WP_250058826.1">
    <property type="nucleotide sequence ID" value="NZ_JAMJPK010000001.1"/>
</dbReference>